<dbReference type="Pfam" id="PF03713">
    <property type="entry name" value="DUF305"/>
    <property type="match status" value="1"/>
</dbReference>
<evidence type="ECO:0000256" key="2">
    <source>
        <dbReference type="SAM" id="SignalP"/>
    </source>
</evidence>
<dbReference type="InterPro" id="IPR012347">
    <property type="entry name" value="Ferritin-like"/>
</dbReference>
<organism evidence="4 5">
    <name type="scientific">Formosimonas limnophila</name>
    <dbReference type="NCBI Taxonomy" id="1384487"/>
    <lineage>
        <taxon>Bacteria</taxon>
        <taxon>Pseudomonadati</taxon>
        <taxon>Pseudomonadota</taxon>
        <taxon>Betaproteobacteria</taxon>
        <taxon>Burkholderiales</taxon>
        <taxon>Burkholderiaceae</taxon>
        <taxon>Formosimonas</taxon>
    </lineage>
</organism>
<dbReference type="AlphaFoldDB" id="A0A8J3CJY8"/>
<keyword evidence="2" id="KW-0732">Signal</keyword>
<reference evidence="4" key="2">
    <citation type="submission" date="2020-09" db="EMBL/GenBank/DDBJ databases">
        <authorList>
            <person name="Sun Q."/>
            <person name="Kim S."/>
        </authorList>
    </citation>
    <scope>NUCLEOTIDE SEQUENCE</scope>
    <source>
        <strain evidence="4">KCTC 32501</strain>
    </source>
</reference>
<feature type="region of interest" description="Disordered" evidence="1">
    <location>
        <begin position="25"/>
        <end position="58"/>
    </location>
</feature>
<gene>
    <name evidence="4" type="ORF">GCM10009007_04700</name>
</gene>
<dbReference type="RefSeq" id="WP_229809674.1">
    <property type="nucleotide sequence ID" value="NZ_BMZG01000002.1"/>
</dbReference>
<dbReference type="PANTHER" id="PTHR36933:SF1">
    <property type="entry name" value="SLL0788 PROTEIN"/>
    <property type="match status" value="1"/>
</dbReference>
<feature type="chain" id="PRO_5035304430" description="DUF305 domain-containing protein" evidence="2">
    <location>
        <begin position="24"/>
        <end position="136"/>
    </location>
</feature>
<evidence type="ECO:0000313" key="4">
    <source>
        <dbReference type="EMBL" id="GHA67174.1"/>
    </source>
</evidence>
<dbReference type="InterPro" id="IPR005183">
    <property type="entry name" value="DUF305_CopM-like"/>
</dbReference>
<feature type="domain" description="DUF305" evidence="3">
    <location>
        <begin position="38"/>
        <end position="132"/>
    </location>
</feature>
<sequence length="136" mass="14919">MNNKTIIAMTLLTAIAFSLGYGANSMQQKPTDANEHAAHQGHSNMPAVSEGSKSQSTQDFETVNNKMHRDMAITFSGNADKDFLAGMIPHHQGAIEMAEVVLKHGADPKVRKLAQDIIDAQKKEIADMQEWLKAMK</sequence>
<dbReference type="PANTHER" id="PTHR36933">
    <property type="entry name" value="SLL0788 PROTEIN"/>
    <property type="match status" value="1"/>
</dbReference>
<proteinExistence type="predicted"/>
<keyword evidence="5" id="KW-1185">Reference proteome</keyword>
<name>A0A8J3CJY8_9BURK</name>
<dbReference type="Proteomes" id="UP000614287">
    <property type="component" value="Unassembled WGS sequence"/>
</dbReference>
<evidence type="ECO:0000313" key="5">
    <source>
        <dbReference type="Proteomes" id="UP000614287"/>
    </source>
</evidence>
<dbReference type="EMBL" id="BMZG01000002">
    <property type="protein sequence ID" value="GHA67174.1"/>
    <property type="molecule type" value="Genomic_DNA"/>
</dbReference>
<protein>
    <recommendedName>
        <fullName evidence="3">DUF305 domain-containing protein</fullName>
    </recommendedName>
</protein>
<evidence type="ECO:0000256" key="1">
    <source>
        <dbReference type="SAM" id="MobiDB-lite"/>
    </source>
</evidence>
<reference evidence="4" key="1">
    <citation type="journal article" date="2014" name="Int. J. Syst. Evol. Microbiol.">
        <title>Complete genome sequence of Corynebacterium casei LMG S-19264T (=DSM 44701T), isolated from a smear-ripened cheese.</title>
        <authorList>
            <consortium name="US DOE Joint Genome Institute (JGI-PGF)"/>
            <person name="Walter F."/>
            <person name="Albersmeier A."/>
            <person name="Kalinowski J."/>
            <person name="Ruckert C."/>
        </authorList>
    </citation>
    <scope>NUCLEOTIDE SEQUENCE</scope>
    <source>
        <strain evidence="4">KCTC 32501</strain>
    </source>
</reference>
<dbReference type="Gene3D" id="1.20.1260.10">
    <property type="match status" value="1"/>
</dbReference>
<evidence type="ECO:0000259" key="3">
    <source>
        <dbReference type="Pfam" id="PF03713"/>
    </source>
</evidence>
<feature type="signal peptide" evidence="2">
    <location>
        <begin position="1"/>
        <end position="23"/>
    </location>
</feature>
<comment type="caution">
    <text evidence="4">The sequence shown here is derived from an EMBL/GenBank/DDBJ whole genome shotgun (WGS) entry which is preliminary data.</text>
</comment>
<accession>A0A8J3CJY8</accession>